<dbReference type="EMBL" id="CP107716">
    <property type="protein sequence ID" value="UYQ72956.1"/>
    <property type="molecule type" value="Genomic_DNA"/>
</dbReference>
<feature type="transmembrane region" description="Helical" evidence="1">
    <location>
        <begin position="187"/>
        <end position="210"/>
    </location>
</feature>
<feature type="transmembrane region" description="Helical" evidence="1">
    <location>
        <begin position="334"/>
        <end position="357"/>
    </location>
</feature>
<feature type="transmembrane region" description="Helical" evidence="1">
    <location>
        <begin position="61"/>
        <end position="81"/>
    </location>
</feature>
<feature type="transmembrane region" description="Helical" evidence="1">
    <location>
        <begin position="369"/>
        <end position="392"/>
    </location>
</feature>
<sequence>MAGIGFALSRLRSQNNLAGHSMATGHAIMVTAGPWIVIMIGLALISWLGVPLVGREMTTTFRVLVIYSFALSLVVTTPIALELNLRVSAELFERRFERVHGIYHGALGVAALITVALAWLLFSVIIGLDTTTATAATFCVLQVSLLWLGMSMVAAIRQYTIVTTGFTMGLSVSVVLGLSLASLGYGVAGLLAGFGAGLFLAFAILHGLIVQTFPGRVQPLTKSLLALIARPMRSVTFVIAGLLGALAVWIDKLVVWQSYEGTAIAHGLIHAPRYDVPMFIAYLSIVPLMSIVSIWLETDFFTAYRKYRDIVHSGGTLRHIEAQRTAITWQTTNTIFSAFVIQIAISLVLALAGPWIVGLLGLGLETLQVLRLALIGAAFHFLFLACVGVILFMQYSRAYFLLQTAFLVLNGGLTYALLANPDALGMGYVIATGGAAIVAYGVMVNALKIMNRLTFVDNNPAVAG</sequence>
<name>A0ABY6IR61_9HYPH</name>
<feature type="transmembrane region" description="Helical" evidence="1">
    <location>
        <begin position="424"/>
        <end position="443"/>
    </location>
</feature>
<evidence type="ECO:0000313" key="3">
    <source>
        <dbReference type="Proteomes" id="UP001163882"/>
    </source>
</evidence>
<evidence type="ECO:0000313" key="2">
    <source>
        <dbReference type="EMBL" id="UYQ72956.1"/>
    </source>
</evidence>
<reference evidence="2" key="1">
    <citation type="submission" date="2022-10" db="EMBL/GenBank/DDBJ databases">
        <title>YIM 151497 complete genome.</title>
        <authorList>
            <person name="Chen X."/>
        </authorList>
    </citation>
    <scope>NUCLEOTIDE SEQUENCE</scope>
    <source>
        <strain evidence="2">YIM 151497</strain>
    </source>
</reference>
<dbReference type="Pfam" id="PF16933">
    <property type="entry name" value="PelG"/>
    <property type="match status" value="1"/>
</dbReference>
<keyword evidence="3" id="KW-1185">Reference proteome</keyword>
<protein>
    <submittedName>
        <fullName evidence="2">Exopolysaccharide Pel transporter PelG</fullName>
    </submittedName>
</protein>
<feature type="transmembrane region" description="Helical" evidence="1">
    <location>
        <begin position="399"/>
        <end position="418"/>
    </location>
</feature>
<dbReference type="RefSeq" id="WP_264226554.1">
    <property type="nucleotide sequence ID" value="NZ_CP107716.1"/>
</dbReference>
<dbReference type="InterPro" id="IPR031617">
    <property type="entry name" value="PelG"/>
</dbReference>
<dbReference type="Proteomes" id="UP001163882">
    <property type="component" value="Chromosome"/>
</dbReference>
<gene>
    <name evidence="2" type="primary">pelG</name>
    <name evidence="2" type="ORF">OF122_04095</name>
</gene>
<feature type="transmembrane region" description="Helical" evidence="1">
    <location>
        <begin position="231"/>
        <end position="250"/>
    </location>
</feature>
<keyword evidence="1" id="KW-0812">Transmembrane</keyword>
<feature type="transmembrane region" description="Helical" evidence="1">
    <location>
        <begin position="102"/>
        <end position="126"/>
    </location>
</feature>
<evidence type="ECO:0000256" key="1">
    <source>
        <dbReference type="SAM" id="Phobius"/>
    </source>
</evidence>
<organism evidence="2 3">
    <name type="scientific">Pelagibacterium flavum</name>
    <dbReference type="NCBI Taxonomy" id="2984530"/>
    <lineage>
        <taxon>Bacteria</taxon>
        <taxon>Pseudomonadati</taxon>
        <taxon>Pseudomonadota</taxon>
        <taxon>Alphaproteobacteria</taxon>
        <taxon>Hyphomicrobiales</taxon>
        <taxon>Devosiaceae</taxon>
        <taxon>Pelagibacterium</taxon>
    </lineage>
</organism>
<keyword evidence="1" id="KW-1133">Transmembrane helix</keyword>
<proteinExistence type="predicted"/>
<feature type="transmembrane region" description="Helical" evidence="1">
    <location>
        <begin position="161"/>
        <end position="181"/>
    </location>
</feature>
<feature type="transmembrane region" description="Helical" evidence="1">
    <location>
        <begin position="132"/>
        <end position="149"/>
    </location>
</feature>
<feature type="transmembrane region" description="Helical" evidence="1">
    <location>
        <begin position="276"/>
        <end position="296"/>
    </location>
</feature>
<feature type="transmembrane region" description="Helical" evidence="1">
    <location>
        <begin position="27"/>
        <end position="49"/>
    </location>
</feature>
<keyword evidence="1" id="KW-0472">Membrane</keyword>
<accession>A0ABY6IR61</accession>